<sequence>MGRWEPNARERLERSALELFLQQGYESTTAAEIAERAGLAKSTFFRHFTDKREVLFGGQEALNRLFADAITGAPGSATPLDAIRAALESAVRIFSPERHVWVRQRKVVITGNSDLLERELLKLASLTAAMADALRKRGVTDPTASLAAELGRLAFHNAYARWADPANQRDYLEIAHQELDELRAATAALGQEPPAG</sequence>
<dbReference type="InterPro" id="IPR050109">
    <property type="entry name" value="HTH-type_TetR-like_transc_reg"/>
</dbReference>
<feature type="DNA-binding region" description="H-T-H motif" evidence="4">
    <location>
        <begin position="29"/>
        <end position="48"/>
    </location>
</feature>
<dbReference type="GO" id="GO:0003700">
    <property type="term" value="F:DNA-binding transcription factor activity"/>
    <property type="evidence" value="ECO:0007669"/>
    <property type="project" value="TreeGrafter"/>
</dbReference>
<dbReference type="AlphaFoldDB" id="A0A1H6EUK3"/>
<dbReference type="Gene3D" id="1.10.357.10">
    <property type="entry name" value="Tetracycline Repressor, domain 2"/>
    <property type="match status" value="1"/>
</dbReference>
<evidence type="ECO:0000256" key="3">
    <source>
        <dbReference type="ARBA" id="ARBA00023163"/>
    </source>
</evidence>
<evidence type="ECO:0000256" key="1">
    <source>
        <dbReference type="ARBA" id="ARBA00023015"/>
    </source>
</evidence>
<keyword evidence="3" id="KW-0804">Transcription</keyword>
<gene>
    <name evidence="6" type="ORF">SAMN05444920_116119</name>
</gene>
<dbReference type="InterPro" id="IPR009057">
    <property type="entry name" value="Homeodomain-like_sf"/>
</dbReference>
<dbReference type="InterPro" id="IPR001647">
    <property type="entry name" value="HTH_TetR"/>
</dbReference>
<keyword evidence="2 4" id="KW-0238">DNA-binding</keyword>
<protein>
    <submittedName>
        <fullName evidence="6">DNA-binding transcriptional regulator, AcrR family</fullName>
    </submittedName>
</protein>
<evidence type="ECO:0000256" key="2">
    <source>
        <dbReference type="ARBA" id="ARBA00023125"/>
    </source>
</evidence>
<evidence type="ECO:0000313" key="6">
    <source>
        <dbReference type="EMBL" id="SEH00384.1"/>
    </source>
</evidence>
<dbReference type="PANTHER" id="PTHR30055:SF238">
    <property type="entry name" value="MYCOFACTOCIN BIOSYNTHESIS TRANSCRIPTIONAL REGULATOR MFTR-RELATED"/>
    <property type="match status" value="1"/>
</dbReference>
<keyword evidence="1" id="KW-0805">Transcription regulation</keyword>
<evidence type="ECO:0000313" key="7">
    <source>
        <dbReference type="Proteomes" id="UP000236732"/>
    </source>
</evidence>
<dbReference type="PROSITE" id="PS50977">
    <property type="entry name" value="HTH_TETR_2"/>
    <property type="match status" value="1"/>
</dbReference>
<dbReference type="GO" id="GO:0000976">
    <property type="term" value="F:transcription cis-regulatory region binding"/>
    <property type="evidence" value="ECO:0007669"/>
    <property type="project" value="TreeGrafter"/>
</dbReference>
<dbReference type="RefSeq" id="WP_103961539.1">
    <property type="nucleotide sequence ID" value="NZ_FNVT01000016.1"/>
</dbReference>
<dbReference type="Pfam" id="PF00440">
    <property type="entry name" value="TetR_N"/>
    <property type="match status" value="1"/>
</dbReference>
<dbReference type="SUPFAM" id="SSF46689">
    <property type="entry name" value="Homeodomain-like"/>
    <property type="match status" value="1"/>
</dbReference>
<organism evidence="6 7">
    <name type="scientific">Nonomuraea solani</name>
    <dbReference type="NCBI Taxonomy" id="1144553"/>
    <lineage>
        <taxon>Bacteria</taxon>
        <taxon>Bacillati</taxon>
        <taxon>Actinomycetota</taxon>
        <taxon>Actinomycetes</taxon>
        <taxon>Streptosporangiales</taxon>
        <taxon>Streptosporangiaceae</taxon>
        <taxon>Nonomuraea</taxon>
    </lineage>
</organism>
<dbReference type="PRINTS" id="PR00455">
    <property type="entry name" value="HTHTETR"/>
</dbReference>
<proteinExistence type="predicted"/>
<dbReference type="OrthoDB" id="4746440at2"/>
<feature type="domain" description="HTH tetR-type" evidence="5">
    <location>
        <begin position="6"/>
        <end position="66"/>
    </location>
</feature>
<dbReference type="PANTHER" id="PTHR30055">
    <property type="entry name" value="HTH-TYPE TRANSCRIPTIONAL REGULATOR RUTR"/>
    <property type="match status" value="1"/>
</dbReference>
<name>A0A1H6EUK3_9ACTN</name>
<evidence type="ECO:0000259" key="5">
    <source>
        <dbReference type="PROSITE" id="PS50977"/>
    </source>
</evidence>
<evidence type="ECO:0000256" key="4">
    <source>
        <dbReference type="PROSITE-ProRule" id="PRU00335"/>
    </source>
</evidence>
<dbReference type="Proteomes" id="UP000236732">
    <property type="component" value="Unassembled WGS sequence"/>
</dbReference>
<keyword evidence="7" id="KW-1185">Reference proteome</keyword>
<accession>A0A1H6EUK3</accession>
<dbReference type="EMBL" id="FNVT01000016">
    <property type="protein sequence ID" value="SEH00384.1"/>
    <property type="molecule type" value="Genomic_DNA"/>
</dbReference>
<reference evidence="6 7" key="1">
    <citation type="submission" date="2016-10" db="EMBL/GenBank/DDBJ databases">
        <authorList>
            <person name="de Groot N.N."/>
        </authorList>
    </citation>
    <scope>NUCLEOTIDE SEQUENCE [LARGE SCALE GENOMIC DNA]</scope>
    <source>
        <strain evidence="6 7">CGMCC 4.7037</strain>
    </source>
</reference>